<proteinExistence type="predicted"/>
<keyword evidence="2" id="KW-1185">Reference proteome</keyword>
<dbReference type="Pfam" id="PF10009">
    <property type="entry name" value="DUF2252"/>
    <property type="match status" value="1"/>
</dbReference>
<comment type="caution">
    <text evidence="1">The sequence shown here is derived from an EMBL/GenBank/DDBJ whole genome shotgun (WGS) entry which is preliminary data.</text>
</comment>
<evidence type="ECO:0008006" key="3">
    <source>
        <dbReference type="Google" id="ProtNLM"/>
    </source>
</evidence>
<dbReference type="RefSeq" id="WP_344764209.1">
    <property type="nucleotide sequence ID" value="NZ_BAAAZE010000012.1"/>
</dbReference>
<dbReference type="InterPro" id="IPR018721">
    <property type="entry name" value="DUF2252"/>
</dbReference>
<dbReference type="PANTHER" id="PTHR39441:SF1">
    <property type="entry name" value="DUF2252 DOMAIN-CONTAINING PROTEIN"/>
    <property type="match status" value="1"/>
</dbReference>
<organism evidence="1 2">
    <name type="scientific">Actimicrobium antarcticum</name>
    <dbReference type="NCBI Taxonomy" id="1051899"/>
    <lineage>
        <taxon>Bacteria</taxon>
        <taxon>Pseudomonadati</taxon>
        <taxon>Pseudomonadota</taxon>
        <taxon>Betaproteobacteria</taxon>
        <taxon>Burkholderiales</taxon>
        <taxon>Oxalobacteraceae</taxon>
        <taxon>Actimicrobium</taxon>
    </lineage>
</organism>
<gene>
    <name evidence="1" type="ORF">GCM10022212_29140</name>
</gene>
<accession>A0ABP7TP40</accession>
<protein>
    <recommendedName>
        <fullName evidence="3">DUF2252 domain-containing protein</fullName>
    </recommendedName>
</protein>
<dbReference type="EMBL" id="BAAAZE010000012">
    <property type="protein sequence ID" value="GAA4029171.1"/>
    <property type="molecule type" value="Genomic_DNA"/>
</dbReference>
<evidence type="ECO:0000313" key="1">
    <source>
        <dbReference type="EMBL" id="GAA4029171.1"/>
    </source>
</evidence>
<sequence length="410" mass="45152">MNIVNKIKNANTGREPERLAMKYQAMRRNPFVFMRGSCSLFYDRLVKTGIVATAPLVWSCGDLHSENFGSYKGDNRLVYVDMNDFDEAALAPASWDLVRMLTSILLGAQSFGMSDASAKALCVEFLGAYGSTLSTGRAIWLERDTSHGAVRHLLDQVRCRTRVAFLDSRTERKGKRRSFRLTGTRMLPVTAQQRSEVTTFIAGFARGQPDPDFYKVLDVARRVAGTGSLGVDRYAILVQGKGSPDQNYLLDLKEARQSSIATHLPGIQPVWRSHAERVLSVQQRMQAVPMAFLHAVDWKDTSYILRALQPSEDRVVFSASGKDASSLPGVANTMGVCVASAQLRSAGRQNSAIADALMAFANRKKWAAKLLVAATDMADRTTRDWMTYCDAYDALKFAPAAGGSDRPGTK</sequence>
<name>A0ABP7TP40_9BURK</name>
<dbReference type="Proteomes" id="UP001501353">
    <property type="component" value="Unassembled WGS sequence"/>
</dbReference>
<dbReference type="PANTHER" id="PTHR39441">
    <property type="entry name" value="DUF2252 DOMAIN-CONTAINING PROTEIN"/>
    <property type="match status" value="1"/>
</dbReference>
<evidence type="ECO:0000313" key="2">
    <source>
        <dbReference type="Proteomes" id="UP001501353"/>
    </source>
</evidence>
<reference evidence="2" key="1">
    <citation type="journal article" date="2019" name="Int. J. Syst. Evol. Microbiol.">
        <title>The Global Catalogue of Microorganisms (GCM) 10K type strain sequencing project: providing services to taxonomists for standard genome sequencing and annotation.</title>
        <authorList>
            <consortium name="The Broad Institute Genomics Platform"/>
            <consortium name="The Broad Institute Genome Sequencing Center for Infectious Disease"/>
            <person name="Wu L."/>
            <person name="Ma J."/>
        </authorList>
    </citation>
    <scope>NUCLEOTIDE SEQUENCE [LARGE SCALE GENOMIC DNA]</scope>
    <source>
        <strain evidence="2">JCM 16673</strain>
    </source>
</reference>